<dbReference type="GO" id="GO:0051539">
    <property type="term" value="F:4 iron, 4 sulfur cluster binding"/>
    <property type="evidence" value="ECO:0007669"/>
    <property type="project" value="UniProtKB-UniRule"/>
</dbReference>
<keyword evidence="3" id="KW-0349">Heme</keyword>
<dbReference type="Proteomes" id="UP000184342">
    <property type="component" value="Unassembled WGS sequence"/>
</dbReference>
<dbReference type="STRING" id="1122934.SAMN02745691_00452"/>
<gene>
    <name evidence="5" type="ORF">SAMN02745691_00452</name>
</gene>
<keyword evidence="3" id="KW-0411">Iron-sulfur</keyword>
<dbReference type="GO" id="GO:0005737">
    <property type="term" value="C:cytoplasm"/>
    <property type="evidence" value="ECO:0007669"/>
    <property type="project" value="UniProtKB-SubCell"/>
</dbReference>
<dbReference type="Pfam" id="PF04055">
    <property type="entry name" value="Radical_SAM"/>
    <property type="match status" value="1"/>
</dbReference>
<organism evidence="5 6">
    <name type="scientific">Parasporobacterium paucivorans DSM 15970</name>
    <dbReference type="NCBI Taxonomy" id="1122934"/>
    <lineage>
        <taxon>Bacteria</taxon>
        <taxon>Bacillati</taxon>
        <taxon>Bacillota</taxon>
        <taxon>Clostridia</taxon>
        <taxon>Lachnospirales</taxon>
        <taxon>Lachnospiraceae</taxon>
        <taxon>Parasporobacterium</taxon>
    </lineage>
</organism>
<reference evidence="5 6" key="1">
    <citation type="submission" date="2016-11" db="EMBL/GenBank/DDBJ databases">
        <authorList>
            <person name="Jaros S."/>
            <person name="Januszkiewicz K."/>
            <person name="Wedrychowicz H."/>
        </authorList>
    </citation>
    <scope>NUCLEOTIDE SEQUENCE [LARGE SCALE GENOMIC DNA]</scope>
    <source>
        <strain evidence="5 6">DSM 15970</strain>
    </source>
</reference>
<comment type="function">
    <text evidence="3">Probably acts as a heme chaperone, transferring heme to an unknown acceptor. Binds one molecule of heme per monomer, possibly covalently. Binds 1 [4Fe-4S] cluster. The cluster is coordinated with 3 cysteines and an exchangeable S-adenosyl-L-methionine.</text>
</comment>
<dbReference type="PROSITE" id="PS51918">
    <property type="entry name" value="RADICAL_SAM"/>
    <property type="match status" value="1"/>
</dbReference>
<keyword evidence="3" id="KW-0143">Chaperone</keyword>
<evidence type="ECO:0000259" key="4">
    <source>
        <dbReference type="PROSITE" id="PS51918"/>
    </source>
</evidence>
<dbReference type="SUPFAM" id="SSF102114">
    <property type="entry name" value="Radical SAM enzymes"/>
    <property type="match status" value="1"/>
</dbReference>
<comment type="subcellular location">
    <subcellularLocation>
        <location evidence="3">Cytoplasm</location>
    </subcellularLocation>
</comment>
<keyword evidence="3" id="KW-0949">S-adenosyl-L-methionine</keyword>
<dbReference type="InterPro" id="IPR034505">
    <property type="entry name" value="Coproporphyrinogen-III_oxidase"/>
</dbReference>
<dbReference type="SFLD" id="SFLDS00029">
    <property type="entry name" value="Radical_SAM"/>
    <property type="match status" value="1"/>
</dbReference>
<keyword evidence="6" id="KW-1185">Reference proteome</keyword>
<dbReference type="InterPro" id="IPR004559">
    <property type="entry name" value="HemW-like"/>
</dbReference>
<keyword evidence="3" id="KW-0408">Iron</keyword>
<dbReference type="InterPro" id="IPR006638">
    <property type="entry name" value="Elp3/MiaA/NifB-like_rSAM"/>
</dbReference>
<keyword evidence="3" id="KW-0963">Cytoplasm</keyword>
<dbReference type="AlphaFoldDB" id="A0A1M6C2S9"/>
<sequence length="379" mass="43188">MGIYIHIPFCIQKCEYCDFLSFVSSSRTRERYVEALLSEIRILGKQYEDVSVSSVFVGGGTPSCLEAFQLEEIFWTLRSSFHIMVDVEFSVECNPGTLDESKAKAMRAAGVNRISLGLQSADDTELMALGRIHTYGMFLESYELLRENGFSNINVDLMSGLPNQKTKDWEETLRKVAGLGPQHISAYGLIVEEGTGLFRKILSERKKGLESLPDEECEREMYYMTKGILRDFGYHQYEISNFSRSGFACRHNIDCWTRKDYLGIGLGASSLIQETRYKNTADMKRYLENSNRPDSIQTEKTVLSIEDRMSEYMFLGLRMTDGISISGFNRSFGLDFFEVYGEITLRMEMEGLIFRSEDVIALTPRGVDLSNFVMAGYLL</sequence>
<dbReference type="SMART" id="SM00729">
    <property type="entry name" value="Elp3"/>
    <property type="match status" value="1"/>
</dbReference>
<dbReference type="InterPro" id="IPR010723">
    <property type="entry name" value="HemN_C"/>
</dbReference>
<evidence type="ECO:0000256" key="3">
    <source>
        <dbReference type="RuleBase" id="RU364116"/>
    </source>
</evidence>
<protein>
    <recommendedName>
        <fullName evidence="2 3">Heme chaperone HemW</fullName>
    </recommendedName>
</protein>
<dbReference type="PANTHER" id="PTHR13932">
    <property type="entry name" value="COPROPORPHYRINIGEN III OXIDASE"/>
    <property type="match status" value="1"/>
</dbReference>
<proteinExistence type="inferred from homology"/>
<dbReference type="SFLD" id="SFLDG01065">
    <property type="entry name" value="anaerobic_coproporphyrinogen-I"/>
    <property type="match status" value="1"/>
</dbReference>
<comment type="similarity">
    <text evidence="1">Belongs to the anaerobic coproporphyrinogen-III oxidase family. HemW subfamily.</text>
</comment>
<dbReference type="Gene3D" id="3.80.30.20">
    <property type="entry name" value="tm_1862 like domain"/>
    <property type="match status" value="1"/>
</dbReference>
<dbReference type="SFLD" id="SFLDG01082">
    <property type="entry name" value="B12-binding_domain_containing"/>
    <property type="match status" value="1"/>
</dbReference>
<feature type="domain" description="Radical SAM core" evidence="4">
    <location>
        <begin position="1"/>
        <end position="235"/>
    </location>
</feature>
<evidence type="ECO:0000313" key="5">
    <source>
        <dbReference type="EMBL" id="SHI55121.1"/>
    </source>
</evidence>
<evidence type="ECO:0000256" key="1">
    <source>
        <dbReference type="ARBA" id="ARBA00006100"/>
    </source>
</evidence>
<evidence type="ECO:0000313" key="6">
    <source>
        <dbReference type="Proteomes" id="UP000184342"/>
    </source>
</evidence>
<dbReference type="GO" id="GO:0004109">
    <property type="term" value="F:coproporphyrinogen oxidase activity"/>
    <property type="evidence" value="ECO:0007669"/>
    <property type="project" value="InterPro"/>
</dbReference>
<name>A0A1M6C2S9_9FIRM</name>
<dbReference type="EMBL" id="FQYT01000004">
    <property type="protein sequence ID" value="SHI55121.1"/>
    <property type="molecule type" value="Genomic_DNA"/>
</dbReference>
<dbReference type="SFLD" id="SFLDF00562">
    <property type="entry name" value="HemN-like__clustered_with_heat"/>
    <property type="match status" value="1"/>
</dbReference>
<keyword evidence="3" id="KW-0479">Metal-binding</keyword>
<accession>A0A1M6C2S9</accession>
<dbReference type="GO" id="GO:0006779">
    <property type="term" value="P:porphyrin-containing compound biosynthetic process"/>
    <property type="evidence" value="ECO:0007669"/>
    <property type="project" value="InterPro"/>
</dbReference>
<dbReference type="Pfam" id="PF06969">
    <property type="entry name" value="HemN_C"/>
    <property type="match status" value="1"/>
</dbReference>
<dbReference type="PANTHER" id="PTHR13932:SF5">
    <property type="entry name" value="RADICAL S-ADENOSYL METHIONINE DOMAIN-CONTAINING PROTEIN 1, MITOCHONDRIAL"/>
    <property type="match status" value="1"/>
</dbReference>
<dbReference type="InterPro" id="IPR007197">
    <property type="entry name" value="rSAM"/>
</dbReference>
<keyword evidence="3" id="KW-0004">4Fe-4S</keyword>
<dbReference type="InterPro" id="IPR023404">
    <property type="entry name" value="rSAM_horseshoe"/>
</dbReference>
<evidence type="ECO:0000256" key="2">
    <source>
        <dbReference type="ARBA" id="ARBA00017228"/>
    </source>
</evidence>
<dbReference type="GO" id="GO:0046872">
    <property type="term" value="F:metal ion binding"/>
    <property type="evidence" value="ECO:0007669"/>
    <property type="project" value="UniProtKB-UniRule"/>
</dbReference>
<dbReference type="InterPro" id="IPR058240">
    <property type="entry name" value="rSAM_sf"/>
</dbReference>
<dbReference type="SFLD" id="SFLDF00288">
    <property type="entry name" value="HemN-like__clustered_with_nucl"/>
    <property type="match status" value="1"/>
</dbReference>
<dbReference type="NCBIfam" id="TIGR00539">
    <property type="entry name" value="hemN_rel"/>
    <property type="match status" value="1"/>
</dbReference>